<evidence type="ECO:0000256" key="9">
    <source>
        <dbReference type="ARBA" id="ARBA00023136"/>
    </source>
</evidence>
<evidence type="ECO:0000256" key="8">
    <source>
        <dbReference type="ARBA" id="ARBA00022989"/>
    </source>
</evidence>
<dbReference type="FunFam" id="3.40.50.300:FF:000074">
    <property type="entry name" value="Multidrug resistance-associated protein 5 isoform 1"/>
    <property type="match status" value="1"/>
</dbReference>
<evidence type="ECO:0000256" key="3">
    <source>
        <dbReference type="ARBA" id="ARBA00022448"/>
    </source>
</evidence>
<dbReference type="GO" id="GO:0140359">
    <property type="term" value="F:ABC-type transporter activity"/>
    <property type="evidence" value="ECO:0007669"/>
    <property type="project" value="InterPro"/>
</dbReference>
<dbReference type="SUPFAM" id="SSF90123">
    <property type="entry name" value="ABC transporter transmembrane region"/>
    <property type="match status" value="2"/>
</dbReference>
<dbReference type="Gene3D" id="1.20.1560.10">
    <property type="entry name" value="ABC transporter type 1, transmembrane domain"/>
    <property type="match status" value="2"/>
</dbReference>
<feature type="transmembrane region" description="Helical" evidence="10">
    <location>
        <begin position="16"/>
        <end position="36"/>
    </location>
</feature>
<feature type="transmembrane region" description="Helical" evidence="10">
    <location>
        <begin position="214"/>
        <end position="234"/>
    </location>
</feature>
<keyword evidence="4 10" id="KW-0812">Transmembrane</keyword>
<dbReference type="GO" id="GO:0000329">
    <property type="term" value="C:fungal-type vacuole membrane"/>
    <property type="evidence" value="ECO:0007669"/>
    <property type="project" value="UniProtKB-ARBA"/>
</dbReference>
<dbReference type="InterPro" id="IPR017871">
    <property type="entry name" value="ABC_transporter-like_CS"/>
</dbReference>
<evidence type="ECO:0000256" key="10">
    <source>
        <dbReference type="SAM" id="Phobius"/>
    </source>
</evidence>
<dbReference type="InterPro" id="IPR027417">
    <property type="entry name" value="P-loop_NTPase"/>
</dbReference>
<feature type="transmembrane region" description="Helical" evidence="10">
    <location>
        <begin position="446"/>
        <end position="466"/>
    </location>
</feature>
<protein>
    <submittedName>
        <fullName evidence="13">Metal resistance protein YCF1</fullName>
    </submittedName>
</protein>
<keyword evidence="5" id="KW-0677">Repeat</keyword>
<feature type="domain" description="ABC transmembrane type-1" evidence="12">
    <location>
        <begin position="826"/>
        <end position="1107"/>
    </location>
</feature>
<dbReference type="InterPro" id="IPR011527">
    <property type="entry name" value="ABC1_TM_dom"/>
</dbReference>
<feature type="transmembrane region" description="Helical" evidence="10">
    <location>
        <begin position="1052"/>
        <end position="1085"/>
    </location>
</feature>
<feature type="domain" description="ABC transporter" evidence="11">
    <location>
        <begin position="540"/>
        <end position="765"/>
    </location>
</feature>
<evidence type="ECO:0000259" key="11">
    <source>
        <dbReference type="PROSITE" id="PS50893"/>
    </source>
</evidence>
<dbReference type="FunFam" id="1.20.1560.10:FF:000013">
    <property type="entry name" value="ABC transporter C family member 2"/>
    <property type="match status" value="1"/>
</dbReference>
<feature type="transmembrane region" description="Helical" evidence="10">
    <location>
        <begin position="824"/>
        <end position="850"/>
    </location>
</feature>
<keyword evidence="7" id="KW-0067">ATP-binding</keyword>
<dbReference type="PANTHER" id="PTHR24223">
    <property type="entry name" value="ATP-BINDING CASSETTE SUB-FAMILY C"/>
    <property type="match status" value="1"/>
</dbReference>
<evidence type="ECO:0000313" key="14">
    <source>
        <dbReference type="Proteomes" id="UP000238350"/>
    </source>
</evidence>
<evidence type="ECO:0000259" key="12">
    <source>
        <dbReference type="PROSITE" id="PS50929"/>
    </source>
</evidence>
<feature type="transmembrane region" description="Helical" evidence="10">
    <location>
        <begin position="359"/>
        <end position="377"/>
    </location>
</feature>
<dbReference type="PROSITE" id="PS50929">
    <property type="entry name" value="ABC_TM1F"/>
    <property type="match status" value="2"/>
</dbReference>
<feature type="transmembrane region" description="Helical" evidence="10">
    <location>
        <begin position="48"/>
        <end position="75"/>
    </location>
</feature>
<dbReference type="Proteomes" id="UP000238350">
    <property type="component" value="Unassembled WGS sequence"/>
</dbReference>
<sequence>MTCSAFGEDGAVSGCFLNLCSAVLSGGVLPFLWARIRKQEPSKLQFRGTMGLLVVAFCFSLDLSIASLLTAATSISTIYLLSRLTFKSKFVPGEILWFWLFQTLIAFVRVLASLAGIRQVIGALAATALLLKCYYHISKKANAFEESNIFQVLSVDYLTVLLRAAKQRQLDRTDLPSRPPYLNSVNACQKLIESLHGFSIDGKYRVFWALLTSLRYHIISILVLNVAANFVTYLRPLVLAKFLTSLQSYSDGGTLTPTMTFAVMLAATQLCDLALRSLGMLVSNIAFTTSRASLMGVIYRKSLNLSSAARESNEPAKIMNLLNVDTAMIEAVYANISTLVSAPLGLLICIWQLYHFLGISTVAAIPIYLLFIPYSSWHTRKMYRRFPETMAAKDKRTKATWGIFRNIKSLKLYAWEAPYFDKVAEARQNELAIVSKYRWLNSMMSSISIMLDDFVATAIFLAYLYYTHKALTPQVVFPVLSLLASLSEPLLALPRAVTSLGRALTAQHRINDFLGLSEQDTSNYERLIAVPHNDFVTPSIVIKDMSCTWGDVDGSIALENINLELRRGDLCCILGRVGQGKTALLRAVCSQMAITKGSITVAGRLAYCSQEPWLQFKTIRENILFGLEYEPEVYDRVLSACELLRDLDALPRGDMTEIGEKGIVLSGGQKARVALARAVYNRADVYVLDDVLSAVDEHVSRKLIDNLLASDGLLAGKTVVLGTNNLKVLSHASQIVILAENSIKCCGPPNSIENISELLSEVSDQPMDNISFTDRRKVLEPPKESKTPRTAQLLYIPNRKEEKDVDINFSVVFGRYFASAGKMIAILAIALLFLSVLSKNLIMVWLTVWSDKNLSGLKASEFYVLVYLTLSVITGLAVFFSIYWFNGTMAIKASVVLHNSMLASTIRAPLLFFETTPLGTIMNRFTGDVDKIDNSLPDALYSFSRSFTNIVVSFAIMIVGAPFVLIVLVPLLLLYNSYRTLYFPGSRQLQRMGAASRSPILSHIEESIKGVHTIKSFDQIDQFVGIYELRSDYWMHVLFSRSSLRRWLNWRISWMTAVMTLASALCVTAIVSFTSWKVGLAGIVLHSTQRGGMMLSRIIQGWTNVEMSSVAVERVLSYIDLQPEAQEFGPTDPPDHWPHLGEVELKNYSTRYRPELPLALKSVNLKLRSREKIGVVGRTGSGKSTMTLALFRILEAVEGSIEVDSLNIRQVGLHDLRSRLSIIPQDAQIFAGTLRMNLDPIGQATDQKLWDILGLCHLKENFSRTPGGLDTLLSEGGENLSRGQAQLICLGRALLHDTHVLLLDEATASVDVATDQLVQSTIRTVFNDRTIITIAHRIDTIRDSDRIVVMDNGTIAEIGTPDELIAKKGAFYSLLNAPNRIEM</sequence>
<keyword evidence="8 10" id="KW-1133">Transmembrane helix</keyword>
<dbReference type="Pfam" id="PF00005">
    <property type="entry name" value="ABC_tran"/>
    <property type="match status" value="2"/>
</dbReference>
<feature type="domain" description="ABC transporter" evidence="11">
    <location>
        <begin position="1143"/>
        <end position="1377"/>
    </location>
</feature>
<dbReference type="PROSITE" id="PS00211">
    <property type="entry name" value="ABC_TRANSPORTER_1"/>
    <property type="match status" value="1"/>
</dbReference>
<dbReference type="InterPro" id="IPR003439">
    <property type="entry name" value="ABC_transporter-like_ATP-bd"/>
</dbReference>
<evidence type="ECO:0000256" key="2">
    <source>
        <dbReference type="ARBA" id="ARBA00009726"/>
    </source>
</evidence>
<dbReference type="InterPro" id="IPR036640">
    <property type="entry name" value="ABC1_TM_sf"/>
</dbReference>
<dbReference type="SUPFAM" id="SSF52540">
    <property type="entry name" value="P-loop containing nucleoside triphosphate hydrolases"/>
    <property type="match status" value="2"/>
</dbReference>
<dbReference type="STRING" id="45607.A0A2T0FG22"/>
<dbReference type="Pfam" id="PF00664">
    <property type="entry name" value="ABC_membrane"/>
    <property type="match status" value="2"/>
</dbReference>
<keyword evidence="9 10" id="KW-0472">Membrane</keyword>
<evidence type="ECO:0000256" key="6">
    <source>
        <dbReference type="ARBA" id="ARBA00022741"/>
    </source>
</evidence>
<dbReference type="CDD" id="cd18580">
    <property type="entry name" value="ABC_6TM_ABCC_D2"/>
    <property type="match status" value="1"/>
</dbReference>
<evidence type="ECO:0000256" key="4">
    <source>
        <dbReference type="ARBA" id="ARBA00022692"/>
    </source>
</evidence>
<comment type="similarity">
    <text evidence="2">Belongs to the ABC transporter superfamily. ABCC family. Conjugate transporter (TC 3.A.1.208) subfamily.</text>
</comment>
<dbReference type="GO" id="GO:0016887">
    <property type="term" value="F:ATP hydrolysis activity"/>
    <property type="evidence" value="ECO:0007669"/>
    <property type="project" value="InterPro"/>
</dbReference>
<feature type="transmembrane region" description="Helical" evidence="10">
    <location>
        <begin position="332"/>
        <end position="353"/>
    </location>
</feature>
<dbReference type="InterPro" id="IPR003593">
    <property type="entry name" value="AAA+_ATPase"/>
</dbReference>
<keyword evidence="14" id="KW-1185">Reference proteome</keyword>
<dbReference type="Gene3D" id="3.40.50.300">
    <property type="entry name" value="P-loop containing nucleotide triphosphate hydrolases"/>
    <property type="match status" value="2"/>
</dbReference>
<gene>
    <name evidence="13" type="ORF">B9G98_01558</name>
</gene>
<dbReference type="PROSITE" id="PS50893">
    <property type="entry name" value="ABC_TRANSPORTER_2"/>
    <property type="match status" value="2"/>
</dbReference>
<dbReference type="CDD" id="cd03250">
    <property type="entry name" value="ABCC_MRP_domain1"/>
    <property type="match status" value="1"/>
</dbReference>
<reference evidence="13 14" key="1">
    <citation type="submission" date="2017-04" db="EMBL/GenBank/DDBJ databases">
        <title>Genome sequencing of [Candida] sorbophila.</title>
        <authorList>
            <person name="Ahn J.O."/>
        </authorList>
    </citation>
    <scope>NUCLEOTIDE SEQUENCE [LARGE SCALE GENOMIC DNA]</scope>
    <source>
        <strain evidence="13 14">DS02</strain>
    </source>
</reference>
<evidence type="ECO:0000256" key="5">
    <source>
        <dbReference type="ARBA" id="ARBA00022737"/>
    </source>
</evidence>
<comment type="caution">
    <text evidence="13">The sequence shown here is derived from an EMBL/GenBank/DDBJ whole genome shotgun (WGS) entry which is preliminary data.</text>
</comment>
<evidence type="ECO:0000313" key="13">
    <source>
        <dbReference type="EMBL" id="PRT53938.1"/>
    </source>
</evidence>
<dbReference type="InterPro" id="IPR044726">
    <property type="entry name" value="ABCC_6TM_D2"/>
</dbReference>
<evidence type="ECO:0000256" key="1">
    <source>
        <dbReference type="ARBA" id="ARBA00004128"/>
    </source>
</evidence>
<dbReference type="InterPro" id="IPR044746">
    <property type="entry name" value="ABCC_6TM_D1"/>
</dbReference>
<dbReference type="CDD" id="cd18579">
    <property type="entry name" value="ABC_6TM_ABCC_D1"/>
    <property type="match status" value="1"/>
</dbReference>
<accession>A0A2T0FG22</accession>
<comment type="subcellular location">
    <subcellularLocation>
        <location evidence="1">Vacuole membrane</location>
        <topology evidence="1">Multi-pass membrane protein</topology>
    </subcellularLocation>
</comment>
<feature type="transmembrane region" description="Helical" evidence="10">
    <location>
        <begin position="254"/>
        <end position="275"/>
    </location>
</feature>
<feature type="transmembrane region" description="Helical" evidence="10">
    <location>
        <begin position="862"/>
        <end position="885"/>
    </location>
</feature>
<dbReference type="InterPro" id="IPR050173">
    <property type="entry name" value="ABC_transporter_C-like"/>
</dbReference>
<dbReference type="EMBL" id="NDIQ01000001">
    <property type="protein sequence ID" value="PRT53938.1"/>
    <property type="molecule type" value="Genomic_DNA"/>
</dbReference>
<dbReference type="RefSeq" id="XP_024663884.1">
    <property type="nucleotide sequence ID" value="XM_024808116.1"/>
</dbReference>
<organism evidence="13 14">
    <name type="scientific">Wickerhamiella sorbophila</name>
    <dbReference type="NCBI Taxonomy" id="45607"/>
    <lineage>
        <taxon>Eukaryota</taxon>
        <taxon>Fungi</taxon>
        <taxon>Dikarya</taxon>
        <taxon>Ascomycota</taxon>
        <taxon>Saccharomycotina</taxon>
        <taxon>Dipodascomycetes</taxon>
        <taxon>Dipodascales</taxon>
        <taxon>Trichomonascaceae</taxon>
        <taxon>Wickerhamiella</taxon>
    </lineage>
</organism>
<dbReference type="OrthoDB" id="6500128at2759"/>
<feature type="domain" description="ABC transmembrane type-1" evidence="12">
    <location>
        <begin position="221"/>
        <end position="502"/>
    </location>
</feature>
<feature type="transmembrane region" description="Helical" evidence="10">
    <location>
        <begin position="950"/>
        <end position="975"/>
    </location>
</feature>
<dbReference type="FunFam" id="3.40.50.300:FF:000997">
    <property type="entry name" value="Multidrug resistance-associated protein 1"/>
    <property type="match status" value="1"/>
</dbReference>
<dbReference type="CDD" id="cd03244">
    <property type="entry name" value="ABCC_MRP_domain2"/>
    <property type="match status" value="1"/>
</dbReference>
<dbReference type="SMART" id="SM00382">
    <property type="entry name" value="AAA"/>
    <property type="match status" value="2"/>
</dbReference>
<dbReference type="PANTHER" id="PTHR24223:SF443">
    <property type="entry name" value="MULTIDRUG-RESISTANCE LIKE PROTEIN 1, ISOFORM I"/>
    <property type="match status" value="1"/>
</dbReference>
<proteinExistence type="inferred from homology"/>
<feature type="transmembrane region" description="Helical" evidence="10">
    <location>
        <begin position="95"/>
        <end position="112"/>
    </location>
</feature>
<dbReference type="GeneID" id="36515307"/>
<keyword evidence="6" id="KW-0547">Nucleotide-binding</keyword>
<name>A0A2T0FG22_9ASCO</name>
<evidence type="ECO:0000256" key="7">
    <source>
        <dbReference type="ARBA" id="ARBA00022840"/>
    </source>
</evidence>
<keyword evidence="3" id="KW-0813">Transport</keyword>
<dbReference type="GO" id="GO:0005524">
    <property type="term" value="F:ATP binding"/>
    <property type="evidence" value="ECO:0007669"/>
    <property type="project" value="UniProtKB-KW"/>
</dbReference>